<dbReference type="Proteomes" id="UP000299102">
    <property type="component" value="Unassembled WGS sequence"/>
</dbReference>
<evidence type="ECO:0000313" key="1">
    <source>
        <dbReference type="EMBL" id="GBP76634.1"/>
    </source>
</evidence>
<dbReference type="EMBL" id="BGZK01001296">
    <property type="protein sequence ID" value="GBP76634.1"/>
    <property type="molecule type" value="Genomic_DNA"/>
</dbReference>
<proteinExistence type="predicted"/>
<accession>A0A4C1YP18</accession>
<protein>
    <submittedName>
        <fullName evidence="1">Uncharacterized protein</fullName>
    </submittedName>
</protein>
<organism evidence="1 2">
    <name type="scientific">Eumeta variegata</name>
    <name type="common">Bagworm moth</name>
    <name type="synonym">Eumeta japonica</name>
    <dbReference type="NCBI Taxonomy" id="151549"/>
    <lineage>
        <taxon>Eukaryota</taxon>
        <taxon>Metazoa</taxon>
        <taxon>Ecdysozoa</taxon>
        <taxon>Arthropoda</taxon>
        <taxon>Hexapoda</taxon>
        <taxon>Insecta</taxon>
        <taxon>Pterygota</taxon>
        <taxon>Neoptera</taxon>
        <taxon>Endopterygota</taxon>
        <taxon>Lepidoptera</taxon>
        <taxon>Glossata</taxon>
        <taxon>Ditrysia</taxon>
        <taxon>Tineoidea</taxon>
        <taxon>Psychidae</taxon>
        <taxon>Oiketicinae</taxon>
        <taxon>Eumeta</taxon>
    </lineage>
</organism>
<keyword evidence="2" id="KW-1185">Reference proteome</keyword>
<reference evidence="1 2" key="1">
    <citation type="journal article" date="2019" name="Commun. Biol.">
        <title>The bagworm genome reveals a unique fibroin gene that provides high tensile strength.</title>
        <authorList>
            <person name="Kono N."/>
            <person name="Nakamura H."/>
            <person name="Ohtoshi R."/>
            <person name="Tomita M."/>
            <person name="Numata K."/>
            <person name="Arakawa K."/>
        </authorList>
    </citation>
    <scope>NUCLEOTIDE SEQUENCE [LARGE SCALE GENOMIC DNA]</scope>
</reference>
<dbReference type="AlphaFoldDB" id="A0A4C1YP18"/>
<evidence type="ECO:0000313" key="2">
    <source>
        <dbReference type="Proteomes" id="UP000299102"/>
    </source>
</evidence>
<name>A0A4C1YP18_EUMVA</name>
<sequence>MQDVSISLSFIDIGVQIQSSHFSADLQWELSSRGSLKDRSQSDAHFCEKARIKDVCQVHRGWRYRLNTPQPNILLARCPP</sequence>
<gene>
    <name evidence="1" type="ORF">EVAR_54595_1</name>
</gene>
<comment type="caution">
    <text evidence="1">The sequence shown here is derived from an EMBL/GenBank/DDBJ whole genome shotgun (WGS) entry which is preliminary data.</text>
</comment>